<proteinExistence type="predicted"/>
<evidence type="ECO:0000256" key="7">
    <source>
        <dbReference type="SAM" id="Phobius"/>
    </source>
</evidence>
<gene>
    <name evidence="9" type="ORF">Vbra_48</name>
</gene>
<dbReference type="SUPFAM" id="SSF49899">
    <property type="entry name" value="Concanavalin A-like lectins/glucanases"/>
    <property type="match status" value="1"/>
</dbReference>
<protein>
    <recommendedName>
        <fullName evidence="8">Polycystin cation channel PKD1/PKD2 domain-containing protein</fullName>
    </recommendedName>
</protein>
<dbReference type="PANTHER" id="PTHR10877:SF197">
    <property type="entry name" value="POLYCYSTIC KIDNEY DISEASE PROTEIN 1-LIKE 2"/>
    <property type="match status" value="1"/>
</dbReference>
<reference evidence="9 10" key="1">
    <citation type="submission" date="2014-11" db="EMBL/GenBank/DDBJ databases">
        <authorList>
            <person name="Zhu J."/>
            <person name="Qi W."/>
            <person name="Song R."/>
        </authorList>
    </citation>
    <scope>NUCLEOTIDE SEQUENCE [LARGE SCALE GENOMIC DNA]</scope>
</reference>
<feature type="transmembrane region" description="Helical" evidence="7">
    <location>
        <begin position="1199"/>
        <end position="1220"/>
    </location>
</feature>
<evidence type="ECO:0000256" key="5">
    <source>
        <dbReference type="SAM" id="Coils"/>
    </source>
</evidence>
<dbReference type="Gene3D" id="2.60.120.200">
    <property type="match status" value="1"/>
</dbReference>
<keyword evidence="5" id="KW-0175">Coiled coil</keyword>
<evidence type="ECO:0000313" key="9">
    <source>
        <dbReference type="EMBL" id="CEM27172.1"/>
    </source>
</evidence>
<keyword evidence="2 7" id="KW-0812">Transmembrane</keyword>
<sequence length="1718" mass="195387">MASTTSDSASPPLQEIPPHDRWRDAVFLSPDRQGTQELDKKSAGQRSKRSGDESGSRKGISSIKQSLAIALGDKAAEGFLSVPLRREAFIQRLTMEENMAQQECACLFLSLVVFLFMFAVYISSGTDHVYRVHKSLRNSFHLDDVADVRTVDSIWGFIANLSKTEQTYIPSSKQFFIHDATTQLNALPLSASFPPARNLQNYPLQLFETFTVTAWVKTTSPSFNIIEKRMDRNIAGLGSTCWRIGVDGVTYGSHEGRLVGTFVTEAARNIPQDEWAPARTTAFSRGIDEGACPRGRDPNFDERRKQMQAEAETEAELRTPAAARPGATETRYLQEDIVDKHNATIIDGEWHLYAVIVRNSTSSFYYDGELIESLPNPTHQKTICPGRLTVPVYHQTLTDCVEGSFYVGDDQFSGQLADVRYFPRELTKNEIKDIISFGAPLDDLVNAGGASTAETAETIAEQEQRLDELEETVTQSLKEKQQTFLRSIKTLRNDLVGELAATHADANSTAPSARRMTPVGPRSLQDTVLTENDTARFLALMDSCYDNPSYHDFMLDDCQWYRSNDASCSLYVDNVTVDECPITCSQCSLQFMSIAWEVYDFNNDSHWDYEEMKAFLAPVDSSELSELDFAAIRQMLGVSGDTVPLETMQNGQELADRWFTYYQELLRKPGAALLGRNASDYTTKTRRIDDPVLTPVEGPTLNITVDWVVRVLTRQPVSQAVSAWIRGFSDHHVIRFIRDNKTCWSIGPLEPDSENEVPWGVEYGEYAFSEIDWEMLGLGYLRGFTVKVPVPVDVFSLTTDAEALRTTAVFADWHHFGVTITDFQYLTFYVNGRSTTPYRFYIPFDMCLHKITTEEVMYAIGDWLNPNRSLRTLTPMTQAEGETKLFHLRENMKESLWDGRRSLQGDPSQLAAAFIREATIEVGGLVAGREGVFRSAGELFDFKFYDRDLSLQEAQLDYYTGFEHSVPSLPGSQPPKAQVKAEISKYPKHTVSIMPAVITQARVKTSKCDPGLSFSRRLEDYLSRQFSKRCTTVYDCHFPSIAKGKSTNYACTDYGATETDEHFGVKPQKFLGESVFADFLHVFDSMIIKRGAGDIRYTRDWIDIQTREVKIILAFYTPTLRIGTLMTIVFVVEQEQIESSFTLESVHSMADVEDILFQVLIYLVGFLVLARLAASFYRLFIRTRKGSKTFSNRIGMTKFWCLVDLFLGIVIIAAVAFMFMRRFTFTGEDYFNRYFTRILEIDWISETIPPSEKFAMFFEALQNISRHIRILYISNSIVAFVFYLYFARIVFYMSAHPRVAVLVRTCILAGNDLFHFLLTFMMLYVILAFIGYFQFGTSFFMFSTISESLMTQFKMLVGSWPEEIAHTSNNSALIIYFLIFALVVVFILLNFFVAIIIEKYETAKYQLEEMACEVNNIIVDVGPSPLSHKYRYVATHLIRGLRYMHRLHMHVCERVCSYDLIIQSIASATYRWPPRRDIIAELEEMDFEGDTVSYSDFKEYVCFKYRTERCVQALFSYYAWRYTSLHVDYKSALPVAVAAKLNDPATHPQFVKKYRASTKIAPNQQAQFANPITIVTSSDEVHQPSTPPKRKDSLDYHSKRVIVHPTAPDNNYQHQDQEQHHSDVAIDNDDESAEGSLPDEGVGGVLSTTADNKPRGDKVRVYSVFGKAPSPLAVRQRRSSKAESLIRESTDRMLRERAHALEKEVEKTHELIKRNSRD</sequence>
<feature type="region of interest" description="Disordered" evidence="6">
    <location>
        <begin position="1"/>
        <end position="59"/>
    </location>
</feature>
<dbReference type="OrthoDB" id="444119at2759"/>
<dbReference type="PANTHER" id="PTHR10877">
    <property type="entry name" value="POLYCYSTIN FAMILY MEMBER"/>
    <property type="match status" value="1"/>
</dbReference>
<dbReference type="STRING" id="1169540.A0A0G4GD36"/>
<dbReference type="Proteomes" id="UP000041254">
    <property type="component" value="Unassembled WGS sequence"/>
</dbReference>
<dbReference type="VEuPathDB" id="CryptoDB:Vbra_48"/>
<dbReference type="InParanoid" id="A0A0G4GD36"/>
<dbReference type="Pfam" id="PF08016">
    <property type="entry name" value="PKD_channel"/>
    <property type="match status" value="1"/>
</dbReference>
<evidence type="ECO:0000256" key="4">
    <source>
        <dbReference type="ARBA" id="ARBA00023136"/>
    </source>
</evidence>
<accession>A0A0G4GD36</accession>
<name>A0A0G4GD36_VITBC</name>
<evidence type="ECO:0000256" key="3">
    <source>
        <dbReference type="ARBA" id="ARBA00022989"/>
    </source>
</evidence>
<feature type="region of interest" description="Disordered" evidence="6">
    <location>
        <begin position="286"/>
        <end position="319"/>
    </location>
</feature>
<dbReference type="InterPro" id="IPR013122">
    <property type="entry name" value="PKD1_2_channel"/>
</dbReference>
<dbReference type="Pfam" id="PF13385">
    <property type="entry name" value="Laminin_G_3"/>
    <property type="match status" value="1"/>
</dbReference>
<feature type="transmembrane region" description="Helical" evidence="7">
    <location>
        <begin position="1270"/>
        <end position="1292"/>
    </location>
</feature>
<keyword evidence="4 7" id="KW-0472">Membrane</keyword>
<comment type="subcellular location">
    <subcellularLocation>
        <location evidence="1">Membrane</location>
        <topology evidence="1">Multi-pass membrane protein</topology>
    </subcellularLocation>
</comment>
<evidence type="ECO:0000259" key="8">
    <source>
        <dbReference type="Pfam" id="PF08016"/>
    </source>
</evidence>
<feature type="transmembrane region" description="Helical" evidence="7">
    <location>
        <begin position="1313"/>
        <end position="1333"/>
    </location>
</feature>
<keyword evidence="10" id="KW-1185">Reference proteome</keyword>
<keyword evidence="3 7" id="KW-1133">Transmembrane helix</keyword>
<feature type="transmembrane region" description="Helical" evidence="7">
    <location>
        <begin position="1155"/>
        <end position="1179"/>
    </location>
</feature>
<evidence type="ECO:0000256" key="1">
    <source>
        <dbReference type="ARBA" id="ARBA00004141"/>
    </source>
</evidence>
<dbReference type="InterPro" id="IPR013320">
    <property type="entry name" value="ConA-like_dom_sf"/>
</dbReference>
<feature type="compositionally biased region" description="Basic and acidic residues" evidence="6">
    <location>
        <begin position="294"/>
        <end position="307"/>
    </location>
</feature>
<feature type="compositionally biased region" description="Polar residues" evidence="6">
    <location>
        <begin position="1"/>
        <end position="11"/>
    </location>
</feature>
<dbReference type="Gene3D" id="1.10.287.70">
    <property type="match status" value="1"/>
</dbReference>
<dbReference type="EMBL" id="CDMY01000630">
    <property type="protein sequence ID" value="CEM27172.1"/>
    <property type="molecule type" value="Genomic_DNA"/>
</dbReference>
<evidence type="ECO:0000313" key="10">
    <source>
        <dbReference type="Proteomes" id="UP000041254"/>
    </source>
</evidence>
<evidence type="ECO:0000256" key="6">
    <source>
        <dbReference type="SAM" id="MobiDB-lite"/>
    </source>
</evidence>
<dbReference type="GO" id="GO:0050982">
    <property type="term" value="P:detection of mechanical stimulus"/>
    <property type="evidence" value="ECO:0007669"/>
    <property type="project" value="TreeGrafter"/>
</dbReference>
<feature type="transmembrane region" description="Helical" evidence="7">
    <location>
        <begin position="104"/>
        <end position="122"/>
    </location>
</feature>
<feature type="region of interest" description="Disordered" evidence="6">
    <location>
        <begin position="1576"/>
        <end position="1596"/>
    </location>
</feature>
<dbReference type="InterPro" id="IPR051223">
    <property type="entry name" value="Polycystin"/>
</dbReference>
<dbReference type="GO" id="GO:0005262">
    <property type="term" value="F:calcium channel activity"/>
    <property type="evidence" value="ECO:0007669"/>
    <property type="project" value="TreeGrafter"/>
</dbReference>
<feature type="region of interest" description="Disordered" evidence="6">
    <location>
        <begin position="1628"/>
        <end position="1655"/>
    </location>
</feature>
<organism evidence="9 10">
    <name type="scientific">Vitrella brassicaformis (strain CCMP3155)</name>
    <dbReference type="NCBI Taxonomy" id="1169540"/>
    <lineage>
        <taxon>Eukaryota</taxon>
        <taxon>Sar</taxon>
        <taxon>Alveolata</taxon>
        <taxon>Colpodellida</taxon>
        <taxon>Vitrellaceae</taxon>
        <taxon>Vitrella</taxon>
    </lineage>
</organism>
<feature type="domain" description="Polycystin cation channel PKD1/PKD2" evidence="8">
    <location>
        <begin position="1269"/>
        <end position="1402"/>
    </location>
</feature>
<feature type="coiled-coil region" evidence="5">
    <location>
        <begin position="452"/>
        <end position="479"/>
    </location>
</feature>
<dbReference type="GO" id="GO:0016020">
    <property type="term" value="C:membrane"/>
    <property type="evidence" value="ECO:0007669"/>
    <property type="project" value="UniProtKB-SubCell"/>
</dbReference>
<evidence type="ECO:0000256" key="2">
    <source>
        <dbReference type="ARBA" id="ARBA00022692"/>
    </source>
</evidence>
<feature type="transmembrane region" description="Helical" evidence="7">
    <location>
        <begin position="1373"/>
        <end position="1397"/>
    </location>
</feature>